<dbReference type="GO" id="GO:0004842">
    <property type="term" value="F:ubiquitin-protein transferase activity"/>
    <property type="evidence" value="ECO:0007669"/>
    <property type="project" value="InterPro"/>
</dbReference>
<keyword evidence="3" id="KW-0808">Transferase</keyword>
<reference evidence="14" key="1">
    <citation type="submission" date="2023-08" db="EMBL/GenBank/DDBJ databases">
        <authorList>
            <person name="Chen Y."/>
            <person name="Shah S."/>
            <person name="Dougan E. K."/>
            <person name="Thang M."/>
            <person name="Chan C."/>
        </authorList>
    </citation>
    <scope>NUCLEOTIDE SEQUENCE</scope>
</reference>
<dbReference type="Gene3D" id="1.10.510.10">
    <property type="entry name" value="Transferase(Phosphotransferase) domain 1"/>
    <property type="match status" value="1"/>
</dbReference>
<dbReference type="InterPro" id="IPR000719">
    <property type="entry name" value="Prot_kinase_dom"/>
</dbReference>
<dbReference type="PROSITE" id="PS50011">
    <property type="entry name" value="PROTEIN_KINASE_DOM"/>
    <property type="match status" value="1"/>
</dbReference>
<dbReference type="Gene3D" id="3.90.1750.10">
    <property type="entry name" value="Hect, E3 ligase catalytic domains"/>
    <property type="match status" value="1"/>
</dbReference>
<comment type="catalytic activity">
    <reaction evidence="8">
        <text>L-threonyl-[protein] + ATP = O-phospho-L-threonyl-[protein] + ADP + H(+)</text>
        <dbReference type="Rhea" id="RHEA:46608"/>
        <dbReference type="Rhea" id="RHEA-COMP:11060"/>
        <dbReference type="Rhea" id="RHEA-COMP:11605"/>
        <dbReference type="ChEBI" id="CHEBI:15378"/>
        <dbReference type="ChEBI" id="CHEBI:30013"/>
        <dbReference type="ChEBI" id="CHEBI:30616"/>
        <dbReference type="ChEBI" id="CHEBI:61977"/>
        <dbReference type="ChEBI" id="CHEBI:456216"/>
        <dbReference type="EC" id="2.7.11.1"/>
    </reaction>
</comment>
<feature type="region of interest" description="Disordered" evidence="11">
    <location>
        <begin position="678"/>
        <end position="701"/>
    </location>
</feature>
<dbReference type="InterPro" id="IPR050660">
    <property type="entry name" value="NEK_Ser/Thr_kinase"/>
</dbReference>
<evidence type="ECO:0000256" key="4">
    <source>
        <dbReference type="ARBA" id="ARBA00022741"/>
    </source>
</evidence>
<dbReference type="SUPFAM" id="SSF56204">
    <property type="entry name" value="Hect, E3 ligase catalytic domain"/>
    <property type="match status" value="1"/>
</dbReference>
<evidence type="ECO:0000256" key="2">
    <source>
        <dbReference type="ARBA" id="ARBA00022527"/>
    </source>
</evidence>
<comment type="catalytic activity">
    <reaction evidence="9">
        <text>L-seryl-[protein] + ATP = O-phospho-L-seryl-[protein] + ADP + H(+)</text>
        <dbReference type="Rhea" id="RHEA:17989"/>
        <dbReference type="Rhea" id="RHEA-COMP:9863"/>
        <dbReference type="Rhea" id="RHEA-COMP:11604"/>
        <dbReference type="ChEBI" id="CHEBI:15378"/>
        <dbReference type="ChEBI" id="CHEBI:29999"/>
        <dbReference type="ChEBI" id="CHEBI:30616"/>
        <dbReference type="ChEBI" id="CHEBI:83421"/>
        <dbReference type="ChEBI" id="CHEBI:456216"/>
        <dbReference type="EC" id="2.7.11.1"/>
    </reaction>
</comment>
<feature type="active site" description="Glycyl thioester intermediate" evidence="10">
    <location>
        <position position="1643"/>
    </location>
</feature>
<dbReference type="InterPro" id="IPR000569">
    <property type="entry name" value="HECT_dom"/>
</dbReference>
<protein>
    <recommendedName>
        <fullName evidence="1">non-specific serine/threonine protein kinase</fullName>
        <ecNumber evidence="1">2.7.11.1</ecNumber>
    </recommendedName>
</protein>
<keyword evidence="4" id="KW-0547">Nucleotide-binding</keyword>
<feature type="domain" description="HECT" evidence="13">
    <location>
        <begin position="1289"/>
        <end position="1675"/>
    </location>
</feature>
<dbReference type="Pfam" id="PF00069">
    <property type="entry name" value="Pkinase"/>
    <property type="match status" value="1"/>
</dbReference>
<dbReference type="GO" id="GO:0004674">
    <property type="term" value="F:protein serine/threonine kinase activity"/>
    <property type="evidence" value="ECO:0007669"/>
    <property type="project" value="UniProtKB-KW"/>
</dbReference>
<keyword evidence="15" id="KW-1185">Reference proteome</keyword>
<keyword evidence="5" id="KW-0418">Kinase</keyword>
<dbReference type="PROSITE" id="PS50237">
    <property type="entry name" value="HECT"/>
    <property type="match status" value="1"/>
</dbReference>
<dbReference type="CDD" id="cd00180">
    <property type="entry name" value="PKc"/>
    <property type="match status" value="1"/>
</dbReference>
<comment type="caution">
    <text evidence="14">The sequence shown here is derived from an EMBL/GenBank/DDBJ whole genome shotgun (WGS) entry which is preliminary data.</text>
</comment>
<evidence type="ECO:0000256" key="1">
    <source>
        <dbReference type="ARBA" id="ARBA00012513"/>
    </source>
</evidence>
<gene>
    <name evidence="14" type="ORF">EVOR1521_LOCUS2312</name>
</gene>
<proteinExistence type="predicted"/>
<evidence type="ECO:0000256" key="11">
    <source>
        <dbReference type="SAM" id="MobiDB-lite"/>
    </source>
</evidence>
<accession>A0AA36MLQ1</accession>
<dbReference type="InterPro" id="IPR035983">
    <property type="entry name" value="Hect_E3_ubiquitin_ligase"/>
</dbReference>
<evidence type="ECO:0000256" key="9">
    <source>
        <dbReference type="ARBA" id="ARBA00048679"/>
    </source>
</evidence>
<feature type="compositionally biased region" description="Low complexity" evidence="11">
    <location>
        <begin position="682"/>
        <end position="698"/>
    </location>
</feature>
<evidence type="ECO:0000313" key="14">
    <source>
        <dbReference type="EMBL" id="CAJ1372178.1"/>
    </source>
</evidence>
<evidence type="ECO:0000256" key="10">
    <source>
        <dbReference type="PROSITE-ProRule" id="PRU00104"/>
    </source>
</evidence>
<keyword evidence="7" id="KW-0067">ATP-binding</keyword>
<keyword evidence="6 10" id="KW-0833">Ubl conjugation pathway</keyword>
<feature type="domain" description="Protein kinase" evidence="12">
    <location>
        <begin position="905"/>
        <end position="1226"/>
    </location>
</feature>
<dbReference type="SMART" id="SM00119">
    <property type="entry name" value="HECTc"/>
    <property type="match status" value="1"/>
</dbReference>
<dbReference type="EC" id="2.7.11.1" evidence="1"/>
<dbReference type="Pfam" id="PF00632">
    <property type="entry name" value="HECT"/>
    <property type="match status" value="1"/>
</dbReference>
<dbReference type="PANTHER" id="PTHR43671">
    <property type="entry name" value="SERINE/THREONINE-PROTEIN KINASE NEK"/>
    <property type="match status" value="1"/>
</dbReference>
<evidence type="ECO:0000256" key="8">
    <source>
        <dbReference type="ARBA" id="ARBA00047899"/>
    </source>
</evidence>
<dbReference type="Proteomes" id="UP001178507">
    <property type="component" value="Unassembled WGS sequence"/>
</dbReference>
<evidence type="ECO:0000313" key="15">
    <source>
        <dbReference type="Proteomes" id="UP001178507"/>
    </source>
</evidence>
<name>A0AA36MLQ1_9DINO</name>
<evidence type="ECO:0000256" key="6">
    <source>
        <dbReference type="ARBA" id="ARBA00022786"/>
    </source>
</evidence>
<dbReference type="InterPro" id="IPR008266">
    <property type="entry name" value="Tyr_kinase_AS"/>
</dbReference>
<keyword evidence="2" id="KW-0723">Serine/threonine-protein kinase</keyword>
<evidence type="ECO:0000256" key="5">
    <source>
        <dbReference type="ARBA" id="ARBA00022777"/>
    </source>
</evidence>
<dbReference type="EMBL" id="CAUJNA010000118">
    <property type="protein sequence ID" value="CAJ1372178.1"/>
    <property type="molecule type" value="Genomic_DNA"/>
</dbReference>
<dbReference type="SUPFAM" id="SSF56112">
    <property type="entry name" value="Protein kinase-like (PK-like)"/>
    <property type="match status" value="1"/>
</dbReference>
<feature type="region of interest" description="Disordered" evidence="11">
    <location>
        <begin position="943"/>
        <end position="974"/>
    </location>
</feature>
<dbReference type="GO" id="GO:0005524">
    <property type="term" value="F:ATP binding"/>
    <property type="evidence" value="ECO:0007669"/>
    <property type="project" value="UniProtKB-KW"/>
</dbReference>
<evidence type="ECO:0000259" key="12">
    <source>
        <dbReference type="PROSITE" id="PS50011"/>
    </source>
</evidence>
<dbReference type="PANTHER" id="PTHR43671:SF98">
    <property type="entry name" value="SERINE_THREONINE-PROTEIN KINASE NEK11"/>
    <property type="match status" value="1"/>
</dbReference>
<organism evidence="14 15">
    <name type="scientific">Effrenium voratum</name>
    <dbReference type="NCBI Taxonomy" id="2562239"/>
    <lineage>
        <taxon>Eukaryota</taxon>
        <taxon>Sar</taxon>
        <taxon>Alveolata</taxon>
        <taxon>Dinophyceae</taxon>
        <taxon>Suessiales</taxon>
        <taxon>Symbiodiniaceae</taxon>
        <taxon>Effrenium</taxon>
    </lineage>
</organism>
<dbReference type="InterPro" id="IPR011009">
    <property type="entry name" value="Kinase-like_dom_sf"/>
</dbReference>
<evidence type="ECO:0000256" key="3">
    <source>
        <dbReference type="ARBA" id="ARBA00022679"/>
    </source>
</evidence>
<evidence type="ECO:0000256" key="7">
    <source>
        <dbReference type="ARBA" id="ARBA00022840"/>
    </source>
</evidence>
<dbReference type="Gene3D" id="3.30.2410.10">
    <property type="entry name" value="Hect, E3 ligase catalytic domain"/>
    <property type="match status" value="1"/>
</dbReference>
<evidence type="ECO:0000259" key="13">
    <source>
        <dbReference type="PROSITE" id="PS50237"/>
    </source>
</evidence>
<sequence>MGLAALIPGSGADESGPALRVRQAAAHARAAVGEEEVREFVNAEAQLRALAVHPDYHTDEDRLFQLLSIASTAVVDLERSPPEESRALDEAQRLLSKILGFCTAWLRLAGTGRLVEGLDGLRGCIASELVFQTVAAVVTSESGLGASMLLAFQELEGLSLMGKAACNVEEAALVLALRKLRVVAARCGAGRQGSSAESMMRSIESFRGNLLERVQLFAGRRERRLGVPQFKEIVGDIAGLLGEAYPSNQVFEMMCLLSMQLSVALITYCPDVPDADSLEAVEWLASVLRTLLDKGGAGPHLGLLSSPGALREWLEDSGFWKRLVTQASCRAQQHAHQLMTVLLSGGVLSSSDLVVALAKEGVLSRALPPSCRAALHGALLTTASNSEMEVALDMFSEVCSLLGFADISSEGIHLLTRLNLRALDAGYLLNSASASIDGSLAVPFLLQYLQWGYRQDSADLLGQLDFASRCLTRVLLPHPNLAILLPAVAAQALSSASETGGLSRQAAARCNRALCAVALDAAALAPSMDYSQLQMASPAVLLQAMPRVGSAPPFDFENTEYWLTSLVDCLSAFLSAGADIGSREVGLLWSRLVVRPILGLPASFTAGQYFKLAFLAQPAAAATLLAPFLAAPNPPPQVRLAYLSVFCPGLMQETPAMTSVNLFPEVRTVLEVQDPADAGVTLSSPPRLPQPLRHSLSSDGEEPWLGTGASLAAAAAAAGMAMADPSTSVPRMRLDRVQAVIQNSQSTGLFGELTVYDATERRLWDEFDELGRIDDVEALRQRDAAALRCLAALDKEIDAVGRAGRELPSALAEARAKFSSLCELVAGGAAAKSLTRIGKVEADYTKAEEDLIAASSAHQRSLARCRRLGQQAPSAEAVSTARAGLERAHLELVNEIRLAAQSAQLGLVEITGTPGLARAIRAAGPAHADPLLERLLHHSRWCERQAQHDPPAARSPLPQEPKVSSTPSRASEDAEALLERAEMRPKPGEVSPLGARSLRRGKAVVKSYGKDEKELCLQELRALLKLKTQQHVIQLLDVFKSEGLIYLEFPFCAGGSMHQWCQKVGPPLLRGDPDAFVRCLAIWRQIWQALSYIHLELVCHGDLTLDNMLLTADHHPVLTDFRCSTVAGHGPRRSLTPDYAAPELEADAAAVPSEASDVYSTGAAMAKAFLGLDLDVASCPYHPTRGQRSLPDERTDVDLADLLQHVLAENPIARPSAASVCSHRALDPSGFLRRRGLLTGQKRSPSQAFLDAAEALREEYRGRRMEDPLMFSREAVFDAIASSKVGEWREDALLGEWRVMLNEESGVDGGGLRREVVSLFFEQLESSSLVMRTGMEGSGVTTLFLNERQRADRSPQQWRQSWTAVGAMLLRALVHFGNAPLAFSSAVFDCALGRICRMPPDDAPAGEEEDVQGSIERLLKLREEKGDDWARSELLDLLRRLRRKADCSGADPQKEAGYRWMLAQRTQEERNGLSVNGLESRETIAAMLEPQSSLFLQRLGPELQGAALEWVLLWDLYLKFLGGGDRWLAYDALAEGFSAHGRRLEMWQALTGVQVVETLEGVELTAAVVLPNLEFKPGYGYETQIQYFRNVIETFSAEELSMFLRFSTGIGRLPASQRFPAGQKLSIRFMPDHLEHLPSAHTCFWVVDVPPYEDQEDLAQKLRLAIAAPQPFALS</sequence>
<dbReference type="PROSITE" id="PS00109">
    <property type="entry name" value="PROTEIN_KINASE_TYR"/>
    <property type="match status" value="1"/>
</dbReference>